<dbReference type="Pfam" id="PF14223">
    <property type="entry name" value="Retrotran_gag_2"/>
    <property type="match status" value="1"/>
</dbReference>
<dbReference type="InterPro" id="IPR002885">
    <property type="entry name" value="PPR_rpt"/>
</dbReference>
<name>A0AA88W9A1_9ASTE</name>
<organism evidence="2 3">
    <name type="scientific">Escallonia herrerae</name>
    <dbReference type="NCBI Taxonomy" id="1293975"/>
    <lineage>
        <taxon>Eukaryota</taxon>
        <taxon>Viridiplantae</taxon>
        <taxon>Streptophyta</taxon>
        <taxon>Embryophyta</taxon>
        <taxon>Tracheophyta</taxon>
        <taxon>Spermatophyta</taxon>
        <taxon>Magnoliopsida</taxon>
        <taxon>eudicotyledons</taxon>
        <taxon>Gunneridae</taxon>
        <taxon>Pentapetalae</taxon>
        <taxon>asterids</taxon>
        <taxon>campanulids</taxon>
        <taxon>Escalloniales</taxon>
        <taxon>Escalloniaceae</taxon>
        <taxon>Escallonia</taxon>
    </lineage>
</organism>
<feature type="compositionally biased region" description="Basic and acidic residues" evidence="1">
    <location>
        <begin position="451"/>
        <end position="463"/>
    </location>
</feature>
<gene>
    <name evidence="2" type="ORF">RJ639_044237</name>
</gene>
<comment type="caution">
    <text evidence="2">The sequence shown here is derived from an EMBL/GenBank/DDBJ whole genome shotgun (WGS) entry which is preliminary data.</text>
</comment>
<dbReference type="NCBIfam" id="TIGR00756">
    <property type="entry name" value="PPR"/>
    <property type="match status" value="1"/>
</dbReference>
<evidence type="ECO:0000313" key="2">
    <source>
        <dbReference type="EMBL" id="KAK3023381.1"/>
    </source>
</evidence>
<evidence type="ECO:0008006" key="4">
    <source>
        <dbReference type="Google" id="ProtNLM"/>
    </source>
</evidence>
<dbReference type="PANTHER" id="PTHR47592">
    <property type="entry name" value="PBF68 PROTEIN"/>
    <property type="match status" value="1"/>
</dbReference>
<evidence type="ECO:0000313" key="3">
    <source>
        <dbReference type="Proteomes" id="UP001188597"/>
    </source>
</evidence>
<protein>
    <recommendedName>
        <fullName evidence="4">Pentatricopeptide repeat-containing protein</fullName>
    </recommendedName>
</protein>
<feature type="region of interest" description="Disordered" evidence="1">
    <location>
        <begin position="431"/>
        <end position="481"/>
    </location>
</feature>
<dbReference type="Proteomes" id="UP001188597">
    <property type="component" value="Unassembled WGS sequence"/>
</dbReference>
<sequence length="538" mass="62190">MVNCFAQNGDSDEAIFLFREMQGRGGIEPSKYILLTALRILYIMDHDVPPPPEEPRTFVYGVPSDAEENERVKKERNKWKDDEFLCRRHILNGLSDRLYDLFTKIKYARDFWSALDYKYKAEEESKNKYFIAQYFDFVMVNDKPVLEQIHALQDYPKRLLHKFEDFTLEQFQKHLCIEEESPNVTIRSFSVQESDLMLEVNQRRTQVIRAERASPATGANANAPQDKTCKRTEEHDIYQVVPSAMQRKEQFKFSKNLLNERASNRDKVLTLIDKHTTPCSLQRMKKRVVLIQQGLLKVLKGKQGLPHTMSADEKEDMLERAPSALLLCLADNVLRKGSIVTGAAAITSSSDIDSDTTKLWYINLGHMSERGMDVLSKKGYASGLKGYMLCCPDSKSYRFLFSRDVTFDESLMLSKNKKLIGARKNHSVRHKVELKVRAPDSLPKIPTDEEGGSHSTEENKEPQEQQYSIASNRPRREIQPPQKYGYTDMVTYTLSVAESIEVEEPITYKRPSRARNQRSGQLLGMRRWNLFTRIKCEN</sequence>
<evidence type="ECO:0000256" key="1">
    <source>
        <dbReference type="SAM" id="MobiDB-lite"/>
    </source>
</evidence>
<accession>A0AA88W9A1</accession>
<dbReference type="PANTHER" id="PTHR47592:SF31">
    <property type="entry name" value="ZINC FINGER, CCHC-TYPE-RELATED"/>
    <property type="match status" value="1"/>
</dbReference>
<reference evidence="2" key="1">
    <citation type="submission" date="2022-12" db="EMBL/GenBank/DDBJ databases">
        <title>Draft genome assemblies for two species of Escallonia (Escalloniales).</title>
        <authorList>
            <person name="Chanderbali A."/>
            <person name="Dervinis C."/>
            <person name="Anghel I."/>
            <person name="Soltis D."/>
            <person name="Soltis P."/>
            <person name="Zapata F."/>
        </authorList>
    </citation>
    <scope>NUCLEOTIDE SEQUENCE</scope>
    <source>
        <strain evidence="2">UCBG64.0493</strain>
        <tissue evidence="2">Leaf</tissue>
    </source>
</reference>
<dbReference type="AlphaFoldDB" id="A0AA88W9A1"/>
<keyword evidence="3" id="KW-1185">Reference proteome</keyword>
<proteinExistence type="predicted"/>
<dbReference type="EMBL" id="JAVXUP010000659">
    <property type="protein sequence ID" value="KAK3023381.1"/>
    <property type="molecule type" value="Genomic_DNA"/>
</dbReference>